<dbReference type="AlphaFoldDB" id="A0A9D1YDQ0"/>
<evidence type="ECO:0000313" key="1">
    <source>
        <dbReference type="EMBL" id="HIY27091.1"/>
    </source>
</evidence>
<evidence type="ECO:0000313" key="2">
    <source>
        <dbReference type="Proteomes" id="UP000823915"/>
    </source>
</evidence>
<accession>A0A9D1YDQ0</accession>
<comment type="caution">
    <text evidence="1">The sequence shown here is derived from an EMBL/GenBank/DDBJ whole genome shotgun (WGS) entry which is preliminary data.</text>
</comment>
<proteinExistence type="predicted"/>
<reference evidence="1" key="1">
    <citation type="journal article" date="2021" name="PeerJ">
        <title>Extensive microbial diversity within the chicken gut microbiome revealed by metagenomics and culture.</title>
        <authorList>
            <person name="Gilroy R."/>
            <person name="Ravi A."/>
            <person name="Getino M."/>
            <person name="Pursley I."/>
            <person name="Horton D.L."/>
            <person name="Alikhan N.F."/>
            <person name="Baker D."/>
            <person name="Gharbi K."/>
            <person name="Hall N."/>
            <person name="Watson M."/>
            <person name="Adriaenssens E.M."/>
            <person name="Foster-Nyarko E."/>
            <person name="Jarju S."/>
            <person name="Secka A."/>
            <person name="Antonio M."/>
            <person name="Oren A."/>
            <person name="Chaudhuri R.R."/>
            <person name="La Ragione R."/>
            <person name="Hildebrand F."/>
            <person name="Pallen M.J."/>
        </authorList>
    </citation>
    <scope>NUCLEOTIDE SEQUENCE</scope>
    <source>
        <strain evidence="1">1282</strain>
    </source>
</reference>
<organism evidence="1 2">
    <name type="scientific">Candidatus Acutalibacter pullistercoris</name>
    <dbReference type="NCBI Taxonomy" id="2838418"/>
    <lineage>
        <taxon>Bacteria</taxon>
        <taxon>Bacillati</taxon>
        <taxon>Bacillota</taxon>
        <taxon>Clostridia</taxon>
        <taxon>Eubacteriales</taxon>
        <taxon>Acutalibacteraceae</taxon>
        <taxon>Acutalibacter</taxon>
    </lineage>
</organism>
<dbReference type="EMBL" id="DXDU01000128">
    <property type="protein sequence ID" value="HIY27091.1"/>
    <property type="molecule type" value="Genomic_DNA"/>
</dbReference>
<reference evidence="1" key="2">
    <citation type="submission" date="2021-04" db="EMBL/GenBank/DDBJ databases">
        <authorList>
            <person name="Gilroy R."/>
        </authorList>
    </citation>
    <scope>NUCLEOTIDE SEQUENCE</scope>
    <source>
        <strain evidence="1">1282</strain>
    </source>
</reference>
<protein>
    <submittedName>
        <fullName evidence="1">Uncharacterized protein</fullName>
    </submittedName>
</protein>
<gene>
    <name evidence="1" type="ORF">H9838_07985</name>
</gene>
<name>A0A9D1YDQ0_9FIRM</name>
<dbReference type="Proteomes" id="UP000823915">
    <property type="component" value="Unassembled WGS sequence"/>
</dbReference>
<sequence length="114" mass="11136">MKVGFEQIGAVVASFEAAAGTKAGALVKLTANGQVGPCSADGEIPAGVVTSLGEGLAAVQVAGYVEVPCDTALTVGWQAVASSADGELEKATAAGRDALVVWVDAAAGRCGVFL</sequence>